<proteinExistence type="predicted"/>
<name>A0A8X6YFF6_9ARAC</name>
<dbReference type="Proteomes" id="UP000886998">
    <property type="component" value="Unassembled WGS sequence"/>
</dbReference>
<evidence type="ECO:0000313" key="1">
    <source>
        <dbReference type="EMBL" id="GFY69662.1"/>
    </source>
</evidence>
<dbReference type="EMBL" id="BMAV01017731">
    <property type="protein sequence ID" value="GFY69662.1"/>
    <property type="molecule type" value="Genomic_DNA"/>
</dbReference>
<sequence length="94" mass="10434">MKRQHNTKRGAHKYLLYIHDTAHTSLSNQSKPRSVFAEFNPFGLVHKCSANTAPSSHVFQCLFSQPYPSVEDALPIDIPGAILRITSRICGLVA</sequence>
<comment type="caution">
    <text evidence="1">The sequence shown here is derived from an EMBL/GenBank/DDBJ whole genome shotgun (WGS) entry which is preliminary data.</text>
</comment>
<protein>
    <submittedName>
        <fullName evidence="1">Uncharacterized protein</fullName>
    </submittedName>
</protein>
<reference evidence="1" key="1">
    <citation type="submission" date="2020-08" db="EMBL/GenBank/DDBJ databases">
        <title>Multicomponent nature underlies the extraordinary mechanical properties of spider dragline silk.</title>
        <authorList>
            <person name="Kono N."/>
            <person name="Nakamura H."/>
            <person name="Mori M."/>
            <person name="Yoshida Y."/>
            <person name="Ohtoshi R."/>
            <person name="Malay A.D."/>
            <person name="Moran D.A.P."/>
            <person name="Tomita M."/>
            <person name="Numata K."/>
            <person name="Arakawa K."/>
        </authorList>
    </citation>
    <scope>NUCLEOTIDE SEQUENCE</scope>
</reference>
<evidence type="ECO:0000313" key="2">
    <source>
        <dbReference type="Proteomes" id="UP000886998"/>
    </source>
</evidence>
<organism evidence="1 2">
    <name type="scientific">Trichonephila inaurata madagascariensis</name>
    <dbReference type="NCBI Taxonomy" id="2747483"/>
    <lineage>
        <taxon>Eukaryota</taxon>
        <taxon>Metazoa</taxon>
        <taxon>Ecdysozoa</taxon>
        <taxon>Arthropoda</taxon>
        <taxon>Chelicerata</taxon>
        <taxon>Arachnida</taxon>
        <taxon>Araneae</taxon>
        <taxon>Araneomorphae</taxon>
        <taxon>Entelegynae</taxon>
        <taxon>Araneoidea</taxon>
        <taxon>Nephilidae</taxon>
        <taxon>Trichonephila</taxon>
        <taxon>Trichonephila inaurata</taxon>
    </lineage>
</organism>
<dbReference type="AlphaFoldDB" id="A0A8X6YFF6"/>
<keyword evidence="2" id="KW-1185">Reference proteome</keyword>
<accession>A0A8X6YFF6</accession>
<gene>
    <name evidence="1" type="ORF">TNIN_496621</name>
</gene>